<evidence type="ECO:0000256" key="3">
    <source>
        <dbReference type="ARBA" id="ARBA00012363"/>
    </source>
</evidence>
<evidence type="ECO:0000256" key="2">
    <source>
        <dbReference type="ARBA" id="ARBA00006052"/>
    </source>
</evidence>
<dbReference type="GO" id="GO:0046872">
    <property type="term" value="F:metal ion binding"/>
    <property type="evidence" value="ECO:0007669"/>
    <property type="project" value="UniProtKB-KW"/>
</dbReference>
<dbReference type="HAMAP" id="MF_00453">
    <property type="entry name" value="PEPCK_ATP"/>
    <property type="match status" value="1"/>
</dbReference>
<evidence type="ECO:0000256" key="7">
    <source>
        <dbReference type="ARBA" id="ARBA00022840"/>
    </source>
</evidence>
<comment type="cofactor">
    <cofactor evidence="10">
        <name>Mn(2+)</name>
        <dbReference type="ChEBI" id="CHEBI:29035"/>
    </cofactor>
    <text evidence="10">Binds 1 Mn(2+) ion per subunit.</text>
</comment>
<dbReference type="SUPFAM" id="SSF53795">
    <property type="entry name" value="PEP carboxykinase-like"/>
    <property type="match status" value="1"/>
</dbReference>
<feature type="binding site" evidence="10">
    <location>
        <position position="213"/>
    </location>
    <ligand>
        <name>substrate</name>
    </ligand>
</feature>
<keyword evidence="7 10" id="KW-0067">ATP-binding</keyword>
<dbReference type="Pfam" id="PF01293">
    <property type="entry name" value="PEPCK_ATP"/>
    <property type="match status" value="1"/>
</dbReference>
<feature type="binding site" evidence="10">
    <location>
        <position position="77"/>
    </location>
    <ligand>
        <name>substrate</name>
    </ligand>
</feature>
<dbReference type="InterPro" id="IPR001272">
    <property type="entry name" value="PEP_carboxykinase_ATP"/>
</dbReference>
<keyword evidence="4 10" id="KW-0312">Gluconeogenesis</keyword>
<dbReference type="PANTHER" id="PTHR30031:SF0">
    <property type="entry name" value="PHOSPHOENOLPYRUVATE CARBOXYKINASE (ATP)"/>
    <property type="match status" value="1"/>
</dbReference>
<comment type="pathway">
    <text evidence="1 10">Carbohydrate biosynthesis; gluconeogenesis.</text>
</comment>
<proteinExistence type="inferred from homology"/>
<dbReference type="InterPro" id="IPR013035">
    <property type="entry name" value="PEP_carboxykinase_C"/>
</dbReference>
<evidence type="ECO:0000313" key="12">
    <source>
        <dbReference type="Proteomes" id="UP000189670"/>
    </source>
</evidence>
<dbReference type="PIRSF" id="PIRSF006294">
    <property type="entry name" value="PEP_crbxkin"/>
    <property type="match status" value="1"/>
</dbReference>
<dbReference type="PANTHER" id="PTHR30031">
    <property type="entry name" value="PHOSPHOENOLPYRUVATE CARBOXYKINASE ATP"/>
    <property type="match status" value="1"/>
</dbReference>
<dbReference type="EC" id="4.1.1.49" evidence="3 10"/>
<dbReference type="GO" id="GO:0005829">
    <property type="term" value="C:cytosol"/>
    <property type="evidence" value="ECO:0007669"/>
    <property type="project" value="TreeGrafter"/>
</dbReference>
<dbReference type="InterPro" id="IPR008210">
    <property type="entry name" value="PEP_carboxykinase_N"/>
</dbReference>
<sequence>MIGYDMNDQLKPTTKRGHMLTLKNGALDLVSIGKDNLRQVRRNYSTARLVEEIIRNREGQLTADSAIVVRTGHSNERAQEDIFIVNDSISEERLCLGPQINQMKGSHYDTLINRLMSYLMNKSLYVQNCYAGDDQNDAFPIRIVTEKAWHSLVARHMYSPIYDQKNPEEYEPVFSVIHVPGFQSIPDFDGTGSQSAMIIHLDHKIVIVCGSCYAGTIRQAVATMIHYMVPEDILLMKCTTSMTPTGDIALFMGRERTGKTTLAMDSKSVFMGDYLHGWGPDGIVPFDNGVYPSILNTKADHSPEIHSCINSFGTILENVSIDLESRHIDLDDSDLTINTRACFPKKILPHPIQQKKLGHPRHFILVTCDATGVLPPLTRISPEQAILGFLSSYSASFLQANNGGIQVEQNFCFGALSPLCPPHTYAEKLRKKILDHDIACWIINTGWCGEQGNENNRFPIKYSRAAVRAVMSHALNNTDFAIDPIFRYRIPTVCPGIPKEMLNPRNQVSNNAEYELRANRLVADFINDFSKYEDQIPEDLKGLIMSQLPTEDLFGYNRMGFSM</sequence>
<dbReference type="UniPathway" id="UPA00138"/>
<evidence type="ECO:0000256" key="1">
    <source>
        <dbReference type="ARBA" id="ARBA00004742"/>
    </source>
</evidence>
<dbReference type="GO" id="GO:0016301">
    <property type="term" value="F:kinase activity"/>
    <property type="evidence" value="ECO:0007669"/>
    <property type="project" value="UniProtKB-KW"/>
</dbReference>
<keyword evidence="11" id="KW-0418">Kinase</keyword>
<evidence type="ECO:0000256" key="6">
    <source>
        <dbReference type="ARBA" id="ARBA00022793"/>
    </source>
</evidence>
<evidence type="ECO:0000313" key="11">
    <source>
        <dbReference type="EMBL" id="ETR72078.1"/>
    </source>
</evidence>
<keyword evidence="11" id="KW-0808">Transferase</keyword>
<keyword evidence="10" id="KW-0963">Cytoplasm</keyword>
<feature type="binding site" evidence="10">
    <location>
        <position position="340"/>
    </location>
    <ligand>
        <name>ATP</name>
        <dbReference type="ChEBI" id="CHEBI:30616"/>
    </ligand>
</feature>
<accession>A0A1V1PBA6</accession>
<feature type="binding site" evidence="10">
    <location>
        <position position="340"/>
    </location>
    <ligand>
        <name>substrate</name>
    </ligand>
</feature>
<comment type="function">
    <text evidence="10">Involved in the gluconeogenesis. Catalyzes the conversion of oxaloacetate (OAA) to phosphoenolpyruvate (PEP) through direct phosphoryl transfer between the nucleoside triphosphate and OAA.</text>
</comment>
<organism evidence="11 12">
    <name type="scientific">Candidatus Magnetoglobus multicellularis str. Araruama</name>
    <dbReference type="NCBI Taxonomy" id="890399"/>
    <lineage>
        <taxon>Bacteria</taxon>
        <taxon>Pseudomonadati</taxon>
        <taxon>Thermodesulfobacteriota</taxon>
        <taxon>Desulfobacteria</taxon>
        <taxon>Desulfobacterales</taxon>
        <taxon>Desulfobacteraceae</taxon>
        <taxon>Candidatus Magnetoglobus</taxon>
    </lineage>
</organism>
<evidence type="ECO:0000256" key="8">
    <source>
        <dbReference type="ARBA" id="ARBA00023239"/>
    </source>
</evidence>
<name>A0A1V1PBA6_9BACT</name>
<evidence type="ECO:0000256" key="4">
    <source>
        <dbReference type="ARBA" id="ARBA00022432"/>
    </source>
</evidence>
<comment type="subcellular location">
    <subcellularLocation>
        <location evidence="10">Cytoplasm</location>
    </subcellularLocation>
</comment>
<evidence type="ECO:0000256" key="10">
    <source>
        <dbReference type="HAMAP-Rule" id="MF_00453"/>
    </source>
</evidence>
<dbReference type="SUPFAM" id="SSF68923">
    <property type="entry name" value="PEP carboxykinase N-terminal domain"/>
    <property type="match status" value="1"/>
</dbReference>
<keyword evidence="10" id="KW-0479">Metal-binding</keyword>
<keyword evidence="11" id="KW-0670">Pyruvate</keyword>
<dbReference type="Proteomes" id="UP000189670">
    <property type="component" value="Unassembled WGS sequence"/>
</dbReference>
<reference evidence="12" key="1">
    <citation type="submission" date="2012-11" db="EMBL/GenBank/DDBJ databases">
        <authorList>
            <person name="Lucero-Rivera Y.E."/>
            <person name="Tovar-Ramirez D."/>
        </authorList>
    </citation>
    <scope>NUCLEOTIDE SEQUENCE [LARGE SCALE GENOMIC DNA]</scope>
    <source>
        <strain evidence="12">Araruama</strain>
    </source>
</reference>
<comment type="caution">
    <text evidence="11">The sequence shown here is derived from an EMBL/GenBank/DDBJ whole genome shotgun (WGS) entry which is preliminary data.</text>
</comment>
<gene>
    <name evidence="10 11" type="primary">pckA</name>
    <name evidence="11" type="ORF">OMM_07732</name>
</gene>
<dbReference type="Gene3D" id="3.90.228.20">
    <property type="match status" value="1"/>
</dbReference>
<keyword evidence="8 10" id="KW-0456">Lyase</keyword>
<feature type="binding site" evidence="10">
    <location>
        <position position="463"/>
    </location>
    <ligand>
        <name>ATP</name>
        <dbReference type="ChEBI" id="CHEBI:30616"/>
    </ligand>
</feature>
<evidence type="ECO:0000256" key="9">
    <source>
        <dbReference type="ARBA" id="ARBA00047371"/>
    </source>
</evidence>
<dbReference type="GO" id="GO:0006094">
    <property type="term" value="P:gluconeogenesis"/>
    <property type="evidence" value="ECO:0007669"/>
    <property type="project" value="UniProtKB-UniRule"/>
</dbReference>
<dbReference type="GO" id="GO:0005524">
    <property type="term" value="F:ATP binding"/>
    <property type="evidence" value="ECO:0007669"/>
    <property type="project" value="UniProtKB-UniRule"/>
</dbReference>
<keyword evidence="10" id="KW-0464">Manganese</keyword>
<dbReference type="Gene3D" id="3.40.449.10">
    <property type="entry name" value="Phosphoenolpyruvate Carboxykinase, domain 1"/>
    <property type="match status" value="1"/>
</dbReference>
<evidence type="ECO:0000256" key="5">
    <source>
        <dbReference type="ARBA" id="ARBA00022741"/>
    </source>
</evidence>
<comment type="similarity">
    <text evidence="2 10">Belongs to the phosphoenolpyruvate carboxykinase (ATP) family.</text>
</comment>
<dbReference type="GO" id="GO:0004612">
    <property type="term" value="F:phosphoenolpyruvate carboxykinase (ATP) activity"/>
    <property type="evidence" value="ECO:0007669"/>
    <property type="project" value="UniProtKB-UniRule"/>
</dbReference>
<dbReference type="EMBL" id="ATBP01000186">
    <property type="protein sequence ID" value="ETR72078.1"/>
    <property type="molecule type" value="Genomic_DNA"/>
</dbReference>
<comment type="caution">
    <text evidence="10">Lacks conserved residue(s) required for the propagation of feature annotation.</text>
</comment>
<protein>
    <recommendedName>
        <fullName evidence="3 10">Phosphoenolpyruvate carboxykinase (ATP)</fullName>
        <shortName evidence="10">PCK</shortName>
        <shortName evidence="10">PEP carboxykinase</shortName>
        <shortName evidence="10">PEPCK</shortName>
        <ecNumber evidence="3 10">4.1.1.49</ecNumber>
    </recommendedName>
</protein>
<keyword evidence="5 10" id="KW-0547">Nucleotide-binding</keyword>
<comment type="catalytic activity">
    <reaction evidence="9 10">
        <text>oxaloacetate + ATP = phosphoenolpyruvate + ADP + CO2</text>
        <dbReference type="Rhea" id="RHEA:18617"/>
        <dbReference type="ChEBI" id="CHEBI:16452"/>
        <dbReference type="ChEBI" id="CHEBI:16526"/>
        <dbReference type="ChEBI" id="CHEBI:30616"/>
        <dbReference type="ChEBI" id="CHEBI:58702"/>
        <dbReference type="ChEBI" id="CHEBI:456216"/>
        <dbReference type="EC" id="4.1.1.49"/>
    </reaction>
</comment>
<dbReference type="Gene3D" id="2.170.8.10">
    <property type="entry name" value="Phosphoenolpyruvate Carboxykinase, domain 2"/>
    <property type="match status" value="1"/>
</dbReference>
<keyword evidence="6 10" id="KW-0210">Decarboxylase</keyword>
<dbReference type="AlphaFoldDB" id="A0A1V1PBA6"/>